<dbReference type="EMBL" id="JAPDRN010000053">
    <property type="protein sequence ID" value="KAJ9632797.1"/>
    <property type="molecule type" value="Genomic_DNA"/>
</dbReference>
<evidence type="ECO:0000313" key="2">
    <source>
        <dbReference type="EMBL" id="KAJ9632797.1"/>
    </source>
</evidence>
<dbReference type="Proteomes" id="UP001172681">
    <property type="component" value="Unassembled WGS sequence"/>
</dbReference>
<evidence type="ECO:0000256" key="1">
    <source>
        <dbReference type="SAM" id="MobiDB-lite"/>
    </source>
</evidence>
<gene>
    <name evidence="2" type="ORF">H2204_007672</name>
</gene>
<sequence length="442" mass="49974">MKNIFIAANAYGLDTRKRRKLRRRNDPFCSFAFDSVLPDDYNHGTFYDIVYVKHEQMRNKSDRREKDNPNRESAEIEELIVAMAHLCEEYYLLLSGVVHKLRQQPVKGSDPFLQLADLPEGKLEAEILPSFEPRAAIALIRCRRCAGSEGLDIREFQAPVDDGIARINPEEPGKAGFQTALSILKVFNTTDGGKPYADSANRVLKHRGMAEAFDVKFSQQDDVLGTMSTTMLSAGSQGAHSQPTHPQTPQHPKVASVLDMELESRAPRTEGSSKRMVVRDERPTLGSPRRRVGRSLSYTRRPPRPPFVHRQYLASTCTALLHHHGRVFQVWCRRCCSLQHKPQASRTVLASTSRITLKRDVPVLISKRPITSMKPNSLHGARQKPRQRVTLSSFLKKTLQRAVQALNSKRLAPNTKPKLAQKRREEEDATESPDLEEERTSG</sequence>
<reference evidence="2" key="1">
    <citation type="submission" date="2022-10" db="EMBL/GenBank/DDBJ databases">
        <title>Culturing micro-colonial fungi from biological soil crusts in the Mojave desert and describing Neophaeococcomyces mojavensis, and introducing the new genera and species Taxawa tesnikishii.</title>
        <authorList>
            <person name="Kurbessoian T."/>
            <person name="Stajich J.E."/>
        </authorList>
    </citation>
    <scope>NUCLEOTIDE SEQUENCE</scope>
    <source>
        <strain evidence="2">TK_35</strain>
    </source>
</reference>
<name>A0AA38Y1E9_9EURO</name>
<comment type="caution">
    <text evidence="2">The sequence shown here is derived from an EMBL/GenBank/DDBJ whole genome shotgun (WGS) entry which is preliminary data.</text>
</comment>
<dbReference type="AlphaFoldDB" id="A0AA38Y1E9"/>
<organism evidence="2 3">
    <name type="scientific">Knufia peltigerae</name>
    <dbReference type="NCBI Taxonomy" id="1002370"/>
    <lineage>
        <taxon>Eukaryota</taxon>
        <taxon>Fungi</taxon>
        <taxon>Dikarya</taxon>
        <taxon>Ascomycota</taxon>
        <taxon>Pezizomycotina</taxon>
        <taxon>Eurotiomycetes</taxon>
        <taxon>Chaetothyriomycetidae</taxon>
        <taxon>Chaetothyriales</taxon>
        <taxon>Trichomeriaceae</taxon>
        <taxon>Knufia</taxon>
    </lineage>
</organism>
<proteinExistence type="predicted"/>
<feature type="compositionally biased region" description="Basic and acidic residues" evidence="1">
    <location>
        <begin position="264"/>
        <end position="283"/>
    </location>
</feature>
<feature type="region of interest" description="Disordered" evidence="1">
    <location>
        <begin position="367"/>
        <end position="387"/>
    </location>
</feature>
<accession>A0AA38Y1E9</accession>
<feature type="compositionally biased region" description="Acidic residues" evidence="1">
    <location>
        <begin position="427"/>
        <end position="442"/>
    </location>
</feature>
<feature type="compositionally biased region" description="Polar residues" evidence="1">
    <location>
        <begin position="232"/>
        <end position="241"/>
    </location>
</feature>
<evidence type="ECO:0000313" key="3">
    <source>
        <dbReference type="Proteomes" id="UP001172681"/>
    </source>
</evidence>
<feature type="region of interest" description="Disordered" evidence="1">
    <location>
        <begin position="264"/>
        <end position="290"/>
    </location>
</feature>
<keyword evidence="3" id="KW-1185">Reference proteome</keyword>
<feature type="region of interest" description="Disordered" evidence="1">
    <location>
        <begin position="405"/>
        <end position="442"/>
    </location>
</feature>
<feature type="compositionally biased region" description="Low complexity" evidence="1">
    <location>
        <begin position="242"/>
        <end position="252"/>
    </location>
</feature>
<protein>
    <submittedName>
        <fullName evidence="2">Uncharacterized protein</fullName>
    </submittedName>
</protein>
<feature type="region of interest" description="Disordered" evidence="1">
    <location>
        <begin position="232"/>
        <end position="252"/>
    </location>
</feature>